<evidence type="ECO:0000313" key="3">
    <source>
        <dbReference type="EMBL" id="CUM91470.1"/>
    </source>
</evidence>
<evidence type="ECO:0000313" key="4">
    <source>
        <dbReference type="Proteomes" id="UP000095597"/>
    </source>
</evidence>
<evidence type="ECO:0000256" key="2">
    <source>
        <dbReference type="SAM" id="Phobius"/>
    </source>
</evidence>
<reference evidence="3 4" key="1">
    <citation type="submission" date="2015-09" db="EMBL/GenBank/DDBJ databases">
        <authorList>
            <consortium name="Pathogen Informatics"/>
        </authorList>
    </citation>
    <scope>NUCLEOTIDE SEQUENCE [LARGE SCALE GENOMIC DNA]</scope>
    <source>
        <strain evidence="3 4">2789STDY5834961</strain>
    </source>
</reference>
<protein>
    <submittedName>
        <fullName evidence="3">Uncharacterized protein</fullName>
    </submittedName>
</protein>
<keyword evidence="1" id="KW-0175">Coiled coil</keyword>
<evidence type="ECO:0000256" key="1">
    <source>
        <dbReference type="SAM" id="Coils"/>
    </source>
</evidence>
<dbReference type="RefSeq" id="WP_055213877.1">
    <property type="nucleotide sequence ID" value="NZ_CYXO01000005.1"/>
</dbReference>
<dbReference type="AlphaFoldDB" id="A0A173SML2"/>
<feature type="transmembrane region" description="Helical" evidence="2">
    <location>
        <begin position="31"/>
        <end position="50"/>
    </location>
</feature>
<dbReference type="Pfam" id="PF18960">
    <property type="entry name" value="DUF5702"/>
    <property type="match status" value="1"/>
</dbReference>
<keyword evidence="2" id="KW-1133">Transmembrane helix</keyword>
<dbReference type="InterPro" id="IPR043756">
    <property type="entry name" value="DUF5702"/>
</dbReference>
<dbReference type="EMBL" id="CYXO01000005">
    <property type="protein sequence ID" value="CUM91470.1"/>
    <property type="molecule type" value="Genomic_DNA"/>
</dbReference>
<dbReference type="Proteomes" id="UP000095597">
    <property type="component" value="Unassembled WGS sequence"/>
</dbReference>
<feature type="coiled-coil region" evidence="1">
    <location>
        <begin position="160"/>
        <end position="191"/>
    </location>
</feature>
<organism evidence="3 4">
    <name type="scientific">Dorea longicatena</name>
    <dbReference type="NCBI Taxonomy" id="88431"/>
    <lineage>
        <taxon>Bacteria</taxon>
        <taxon>Bacillati</taxon>
        <taxon>Bacillota</taxon>
        <taxon>Clostridia</taxon>
        <taxon>Lachnospirales</taxon>
        <taxon>Lachnospiraceae</taxon>
        <taxon>Dorea</taxon>
    </lineage>
</organism>
<gene>
    <name evidence="3" type="ORF">ERS852573_01109</name>
</gene>
<keyword evidence="2" id="KW-0812">Transmembrane</keyword>
<name>A0A173SML2_9FIRM</name>
<dbReference type="OrthoDB" id="5135382at2"/>
<accession>A0A173SML2</accession>
<sequence>MHSKEAAGCRLCRYRRAQEKRPNRDCLNGEVTVYLTLTFVLFVSLILALVESASVQMAKNYRRADMNRALECVFAEYQKELLENYDVFAIECGYETGTYTEQNILDRLSYYGADMENEIERIQLFTDNSGELFRDQVGKYMKHKYGIAWADKYLGNVSLWKNQEEKADEFTEEEEKQNDQLKDLLGEQEAELPEEENPMQHVAELKRSPILELVLPKDKTISEKQISLQEMPEKRENHTGYGAFSDVEPEDGTLTSVLLGEYVIDHFTDFTDGPKGGELDYELEYILAGRESDKGNLETVAKKLVMLRFVPNYIYLQTSSTKQAEARAAAGTLCTLLAVPAVTEAAAQGILLAWAYGESVMDVRSLLDGQKAAITKDDTNWQLSLSGLMKLGTDEDTGTGMDVQDGMGYKDYMRMLLFLEGKERMSMRAMGIIEKNMQSIYGQPAFRIDYCAGRMEIRTVCNLRRGIKYQYRTYYGYQ</sequence>
<keyword evidence="2" id="KW-0472">Membrane</keyword>
<proteinExistence type="predicted"/>